<dbReference type="STRING" id="1454373.ACMU_04350"/>
<organism evidence="5 6">
    <name type="scientific">Actibacterium mucosum KCTC 23349</name>
    <dbReference type="NCBI Taxonomy" id="1454373"/>
    <lineage>
        <taxon>Bacteria</taxon>
        <taxon>Pseudomonadati</taxon>
        <taxon>Pseudomonadota</taxon>
        <taxon>Alphaproteobacteria</taxon>
        <taxon>Rhodobacterales</taxon>
        <taxon>Roseobacteraceae</taxon>
        <taxon>Actibacterium</taxon>
    </lineage>
</organism>
<dbReference type="GO" id="GO:0016491">
    <property type="term" value="F:oxidoreductase activity"/>
    <property type="evidence" value="ECO:0007669"/>
    <property type="project" value="UniProtKB-KW"/>
</dbReference>
<dbReference type="Proteomes" id="UP000026249">
    <property type="component" value="Unassembled WGS sequence"/>
</dbReference>
<evidence type="ECO:0000256" key="2">
    <source>
        <dbReference type="ARBA" id="ARBA00022827"/>
    </source>
</evidence>
<keyword evidence="2" id="KW-0285">Flavoprotein</keyword>
<evidence type="ECO:0000313" key="5">
    <source>
        <dbReference type="EMBL" id="KAJ54134.1"/>
    </source>
</evidence>
<dbReference type="InterPro" id="IPR050432">
    <property type="entry name" value="FAD-linked_Oxidoreductases_BP"/>
</dbReference>
<evidence type="ECO:0000256" key="3">
    <source>
        <dbReference type="ARBA" id="ARBA00023002"/>
    </source>
</evidence>
<dbReference type="PROSITE" id="PS51387">
    <property type="entry name" value="FAD_PCMH"/>
    <property type="match status" value="1"/>
</dbReference>
<dbReference type="RefSeq" id="WP_035262659.1">
    <property type="nucleotide sequence ID" value="NZ_JFKE01000011.1"/>
</dbReference>
<name>A0A037ZCA6_9RHOB</name>
<dbReference type="InterPro" id="IPR016166">
    <property type="entry name" value="FAD-bd_PCMH"/>
</dbReference>
<dbReference type="SUPFAM" id="SSF56176">
    <property type="entry name" value="FAD-binding/transporter-associated domain-like"/>
    <property type="match status" value="1"/>
</dbReference>
<dbReference type="Gene3D" id="3.30.465.10">
    <property type="match status" value="1"/>
</dbReference>
<dbReference type="GO" id="GO:0071949">
    <property type="term" value="F:FAD binding"/>
    <property type="evidence" value="ECO:0007669"/>
    <property type="project" value="InterPro"/>
</dbReference>
<evidence type="ECO:0000313" key="6">
    <source>
        <dbReference type="Proteomes" id="UP000026249"/>
    </source>
</evidence>
<dbReference type="InterPro" id="IPR006094">
    <property type="entry name" value="Oxid_FAD_bind_N"/>
</dbReference>
<comment type="caution">
    <text evidence="5">The sequence shown here is derived from an EMBL/GenBank/DDBJ whole genome shotgun (WGS) entry which is preliminary data.</text>
</comment>
<dbReference type="Pfam" id="PF01565">
    <property type="entry name" value="FAD_binding_4"/>
    <property type="match status" value="1"/>
</dbReference>
<dbReference type="PANTHER" id="PTHR13878:SF53">
    <property type="entry name" value="CYTOKININ DEHYDROGENASE 6"/>
    <property type="match status" value="1"/>
</dbReference>
<accession>A0A037ZCA6</accession>
<evidence type="ECO:0000256" key="1">
    <source>
        <dbReference type="ARBA" id="ARBA00005466"/>
    </source>
</evidence>
<gene>
    <name evidence="5" type="ORF">ACMU_04350</name>
</gene>
<feature type="domain" description="FAD-binding PCMH-type" evidence="4">
    <location>
        <begin position="9"/>
        <end position="175"/>
    </location>
</feature>
<dbReference type="PANTHER" id="PTHR13878">
    <property type="entry name" value="GULONOLACTONE OXIDASE"/>
    <property type="match status" value="1"/>
</dbReference>
<reference evidence="5 6" key="1">
    <citation type="submission" date="2014-03" db="EMBL/GenBank/DDBJ databases">
        <title>Draft Genome Sequence of Actibacterium mucosum KCTC 23349, a Marine Alphaproteobacterium with Complex Ionic Requirements Isolated from Mediterranean Seawater at Malvarrosa Beach, Valencia, Spain.</title>
        <authorList>
            <person name="Arahal D.R."/>
            <person name="Shao Z."/>
            <person name="Lai Q."/>
            <person name="Pujalte M.J."/>
        </authorList>
    </citation>
    <scope>NUCLEOTIDE SEQUENCE [LARGE SCALE GENOMIC DNA]</scope>
    <source>
        <strain evidence="5 6">KCTC 23349</strain>
    </source>
</reference>
<proteinExistence type="inferred from homology"/>
<comment type="similarity">
    <text evidence="1">Belongs to the oxygen-dependent FAD-linked oxidoreductase family.</text>
</comment>
<keyword evidence="2" id="KW-0274">FAD</keyword>
<keyword evidence="6" id="KW-1185">Reference proteome</keyword>
<dbReference type="OrthoDB" id="143770at2"/>
<evidence type="ECO:0000259" key="4">
    <source>
        <dbReference type="PROSITE" id="PS51387"/>
    </source>
</evidence>
<dbReference type="AlphaFoldDB" id="A0A037ZCA6"/>
<sequence length="440" mass="48126">MKLGGWGRFGAEDTALTAPRDGSEAAEALTRGPVIARGNGRAYGQSAVGKTTTISTRNLNKMVSFDAKKGELVAEAGVLIGDIIDAFLPRGWFPYVTPGTKFVTLGGAIAADVHGKNHHIEGSFGQYVTWIEVMEADGTVTRCARNKNRKLFEWTIGGMGLTGVILRAAIRLRPVESAWIRQTMVPAANLRDAMRVFEANHDATYSVAWIDCLATGDALGRSLVMLGEHATAGDLDVTRARRPLAIPPKRKLSVPFDMPGFMLNGHTVRAFNKLYYWKGCRAEGESLVDWDSYFYPLDSILGWNRIYGRKGFLQFQCALPLSTARDGLTALLSAISEAGQGSFLAVLKRLGAQDSRFSFPMEGYTLALDFPATTSALALMDWLDGITLDHGGRFYLAKDARMGADTLRRADPRVGEFAEMRGQKGRAETFQSVQSERLKI</sequence>
<protein>
    <submittedName>
        <fullName evidence="5">FAD-linked oxidase</fullName>
    </submittedName>
</protein>
<dbReference type="EMBL" id="JFKE01000011">
    <property type="protein sequence ID" value="KAJ54134.1"/>
    <property type="molecule type" value="Genomic_DNA"/>
</dbReference>
<keyword evidence="3" id="KW-0560">Oxidoreductase</keyword>
<dbReference type="InterPro" id="IPR016169">
    <property type="entry name" value="FAD-bd_PCMH_sub2"/>
</dbReference>
<dbReference type="InterPro" id="IPR036318">
    <property type="entry name" value="FAD-bd_PCMH-like_sf"/>
</dbReference>